<dbReference type="AlphaFoldDB" id="A0A2U1NC66"/>
<proteinExistence type="predicted"/>
<reference evidence="2 3" key="1">
    <citation type="journal article" date="2018" name="Mol. Plant">
        <title>The genome of Artemisia annua provides insight into the evolution of Asteraceae family and artemisinin biosynthesis.</title>
        <authorList>
            <person name="Shen Q."/>
            <person name="Zhang L."/>
            <person name="Liao Z."/>
            <person name="Wang S."/>
            <person name="Yan T."/>
            <person name="Shi P."/>
            <person name="Liu M."/>
            <person name="Fu X."/>
            <person name="Pan Q."/>
            <person name="Wang Y."/>
            <person name="Lv Z."/>
            <person name="Lu X."/>
            <person name="Zhang F."/>
            <person name="Jiang W."/>
            <person name="Ma Y."/>
            <person name="Chen M."/>
            <person name="Hao X."/>
            <person name="Li L."/>
            <person name="Tang Y."/>
            <person name="Lv G."/>
            <person name="Zhou Y."/>
            <person name="Sun X."/>
            <person name="Brodelius P.E."/>
            <person name="Rose J.K.C."/>
            <person name="Tang K."/>
        </authorList>
    </citation>
    <scope>NUCLEOTIDE SEQUENCE [LARGE SCALE GENOMIC DNA]</scope>
    <source>
        <strain evidence="3">cv. Huhao1</strain>
        <tissue evidence="2">Leaf</tissue>
    </source>
</reference>
<dbReference type="OrthoDB" id="10265785at2759"/>
<organism evidence="2 3">
    <name type="scientific">Artemisia annua</name>
    <name type="common">Sweet wormwood</name>
    <dbReference type="NCBI Taxonomy" id="35608"/>
    <lineage>
        <taxon>Eukaryota</taxon>
        <taxon>Viridiplantae</taxon>
        <taxon>Streptophyta</taxon>
        <taxon>Embryophyta</taxon>
        <taxon>Tracheophyta</taxon>
        <taxon>Spermatophyta</taxon>
        <taxon>Magnoliopsida</taxon>
        <taxon>eudicotyledons</taxon>
        <taxon>Gunneridae</taxon>
        <taxon>Pentapetalae</taxon>
        <taxon>asterids</taxon>
        <taxon>campanulids</taxon>
        <taxon>Asterales</taxon>
        <taxon>Asteraceae</taxon>
        <taxon>Asteroideae</taxon>
        <taxon>Anthemideae</taxon>
        <taxon>Artemisiinae</taxon>
        <taxon>Artemisia</taxon>
    </lineage>
</organism>
<protein>
    <submittedName>
        <fullName evidence="2">LOS4</fullName>
    </submittedName>
</protein>
<dbReference type="STRING" id="35608.A0A2U1NC66"/>
<gene>
    <name evidence="2" type="ORF">CTI12_AA265060</name>
</gene>
<accession>A0A2U1NC66</accession>
<evidence type="ECO:0000313" key="3">
    <source>
        <dbReference type="Proteomes" id="UP000245207"/>
    </source>
</evidence>
<dbReference type="EMBL" id="PKPP01003135">
    <property type="protein sequence ID" value="PWA71102.1"/>
    <property type="molecule type" value="Genomic_DNA"/>
</dbReference>
<keyword evidence="1" id="KW-0677">Repeat</keyword>
<evidence type="ECO:0000256" key="1">
    <source>
        <dbReference type="ARBA" id="ARBA00022737"/>
    </source>
</evidence>
<dbReference type="Gene3D" id="1.25.40.10">
    <property type="entry name" value="Tetratricopeptide repeat domain"/>
    <property type="match status" value="1"/>
</dbReference>
<comment type="caution">
    <text evidence="2">The sequence shown here is derived from an EMBL/GenBank/DDBJ whole genome shotgun (WGS) entry which is preliminary data.</text>
</comment>
<dbReference type="InterPro" id="IPR011990">
    <property type="entry name" value="TPR-like_helical_dom_sf"/>
</dbReference>
<keyword evidence="3" id="KW-1185">Reference proteome</keyword>
<dbReference type="NCBIfam" id="TIGR00756">
    <property type="entry name" value="PPR"/>
    <property type="match status" value="1"/>
</dbReference>
<dbReference type="InterPro" id="IPR002885">
    <property type="entry name" value="PPR_rpt"/>
</dbReference>
<name>A0A2U1NC66_ARTAN</name>
<dbReference type="Proteomes" id="UP000245207">
    <property type="component" value="Unassembled WGS sequence"/>
</dbReference>
<sequence>MYAKCGMFRVAIKVFDEMPERDVGCWNTNMEVLLKMGKFTGITLELGLPPNDKANYRPIAKRAPVTAQLIIGAPGTINSWITAKKLGGGPITQNPEVAQDVAGEGLFM</sequence>
<evidence type="ECO:0000313" key="2">
    <source>
        <dbReference type="EMBL" id="PWA71102.1"/>
    </source>
</evidence>